<protein>
    <submittedName>
        <fullName evidence="2">Uncharacterized protein</fullName>
    </submittedName>
</protein>
<reference evidence="2" key="1">
    <citation type="submission" date="2023-10" db="EMBL/GenBank/DDBJ databases">
        <title>Genome assemblies of two species of porcelain crab, Petrolisthes cinctipes and Petrolisthes manimaculis (Anomura: Porcellanidae).</title>
        <authorList>
            <person name="Angst P."/>
        </authorList>
    </citation>
    <scope>NUCLEOTIDE SEQUENCE</scope>
    <source>
        <strain evidence="2">PB745_01</strain>
        <tissue evidence="2">Gill</tissue>
    </source>
</reference>
<organism evidence="2 3">
    <name type="scientific">Petrolisthes cinctipes</name>
    <name type="common">Flat porcelain crab</name>
    <dbReference type="NCBI Taxonomy" id="88211"/>
    <lineage>
        <taxon>Eukaryota</taxon>
        <taxon>Metazoa</taxon>
        <taxon>Ecdysozoa</taxon>
        <taxon>Arthropoda</taxon>
        <taxon>Crustacea</taxon>
        <taxon>Multicrustacea</taxon>
        <taxon>Malacostraca</taxon>
        <taxon>Eumalacostraca</taxon>
        <taxon>Eucarida</taxon>
        <taxon>Decapoda</taxon>
        <taxon>Pleocyemata</taxon>
        <taxon>Anomura</taxon>
        <taxon>Galatheoidea</taxon>
        <taxon>Porcellanidae</taxon>
        <taxon>Petrolisthes</taxon>
    </lineage>
</organism>
<sequence length="83" mass="8651">MEEEESGAGEGGGNVSPAGDEGGCWPTARRLTGARLPTLTRPIHPTQQGSPTPPTTPQPPGNYPPTQPAHNPNHPETIPQPTQ</sequence>
<proteinExistence type="predicted"/>
<evidence type="ECO:0000313" key="2">
    <source>
        <dbReference type="EMBL" id="KAK3851634.1"/>
    </source>
</evidence>
<keyword evidence="3" id="KW-1185">Reference proteome</keyword>
<evidence type="ECO:0000313" key="3">
    <source>
        <dbReference type="Proteomes" id="UP001286313"/>
    </source>
</evidence>
<dbReference type="EMBL" id="JAWQEG010007808">
    <property type="protein sequence ID" value="KAK3851634.1"/>
    <property type="molecule type" value="Genomic_DNA"/>
</dbReference>
<name>A0AAE1BLG2_PETCI</name>
<evidence type="ECO:0000256" key="1">
    <source>
        <dbReference type="SAM" id="MobiDB-lite"/>
    </source>
</evidence>
<gene>
    <name evidence="2" type="ORF">Pcinc_041731</name>
</gene>
<dbReference type="Proteomes" id="UP001286313">
    <property type="component" value="Unassembled WGS sequence"/>
</dbReference>
<feature type="region of interest" description="Disordered" evidence="1">
    <location>
        <begin position="1"/>
        <end position="83"/>
    </location>
</feature>
<comment type="caution">
    <text evidence="2">The sequence shown here is derived from an EMBL/GenBank/DDBJ whole genome shotgun (WGS) entry which is preliminary data.</text>
</comment>
<accession>A0AAE1BLG2</accession>
<dbReference type="AlphaFoldDB" id="A0AAE1BLG2"/>
<feature type="compositionally biased region" description="Pro residues" evidence="1">
    <location>
        <begin position="51"/>
        <end position="67"/>
    </location>
</feature>